<dbReference type="HOGENOM" id="CLU_1410099_0_0_1"/>
<feature type="region of interest" description="Disordered" evidence="1">
    <location>
        <begin position="166"/>
        <end position="193"/>
    </location>
</feature>
<evidence type="ECO:0000256" key="1">
    <source>
        <dbReference type="SAM" id="MobiDB-lite"/>
    </source>
</evidence>
<feature type="compositionally biased region" description="Low complexity" evidence="1">
    <location>
        <begin position="1"/>
        <end position="13"/>
    </location>
</feature>
<feature type="compositionally biased region" description="Pro residues" evidence="1">
    <location>
        <begin position="30"/>
        <end position="43"/>
    </location>
</feature>
<organism evidence="2">
    <name type="scientific">Magallana gigas</name>
    <name type="common">Pacific oyster</name>
    <name type="synonym">Crassostrea gigas</name>
    <dbReference type="NCBI Taxonomy" id="29159"/>
    <lineage>
        <taxon>Eukaryota</taxon>
        <taxon>Metazoa</taxon>
        <taxon>Spiralia</taxon>
        <taxon>Lophotrochozoa</taxon>
        <taxon>Mollusca</taxon>
        <taxon>Bivalvia</taxon>
        <taxon>Autobranchia</taxon>
        <taxon>Pteriomorphia</taxon>
        <taxon>Ostreida</taxon>
        <taxon>Ostreoidea</taxon>
        <taxon>Ostreidae</taxon>
        <taxon>Magallana</taxon>
    </lineage>
</organism>
<dbReference type="AlphaFoldDB" id="K1QPR1"/>
<reference evidence="2" key="1">
    <citation type="journal article" date="2012" name="Nature">
        <title>The oyster genome reveals stress adaptation and complexity of shell formation.</title>
        <authorList>
            <person name="Zhang G."/>
            <person name="Fang X."/>
            <person name="Guo X."/>
            <person name="Li L."/>
            <person name="Luo R."/>
            <person name="Xu F."/>
            <person name="Yang P."/>
            <person name="Zhang L."/>
            <person name="Wang X."/>
            <person name="Qi H."/>
            <person name="Xiong Z."/>
            <person name="Que H."/>
            <person name="Xie Y."/>
            <person name="Holland P.W."/>
            <person name="Paps J."/>
            <person name="Zhu Y."/>
            <person name="Wu F."/>
            <person name="Chen Y."/>
            <person name="Wang J."/>
            <person name="Peng C."/>
            <person name="Meng J."/>
            <person name="Yang L."/>
            <person name="Liu J."/>
            <person name="Wen B."/>
            <person name="Zhang N."/>
            <person name="Huang Z."/>
            <person name="Zhu Q."/>
            <person name="Feng Y."/>
            <person name="Mount A."/>
            <person name="Hedgecock D."/>
            <person name="Xu Z."/>
            <person name="Liu Y."/>
            <person name="Domazet-Loso T."/>
            <person name="Du Y."/>
            <person name="Sun X."/>
            <person name="Zhang S."/>
            <person name="Liu B."/>
            <person name="Cheng P."/>
            <person name="Jiang X."/>
            <person name="Li J."/>
            <person name="Fan D."/>
            <person name="Wang W."/>
            <person name="Fu W."/>
            <person name="Wang T."/>
            <person name="Wang B."/>
            <person name="Zhang J."/>
            <person name="Peng Z."/>
            <person name="Li Y."/>
            <person name="Li N."/>
            <person name="Wang J."/>
            <person name="Chen M."/>
            <person name="He Y."/>
            <person name="Tan F."/>
            <person name="Song X."/>
            <person name="Zheng Q."/>
            <person name="Huang R."/>
            <person name="Yang H."/>
            <person name="Du X."/>
            <person name="Chen L."/>
            <person name="Yang M."/>
            <person name="Gaffney P.M."/>
            <person name="Wang S."/>
            <person name="Luo L."/>
            <person name="She Z."/>
            <person name="Ming Y."/>
            <person name="Huang W."/>
            <person name="Zhang S."/>
            <person name="Huang B."/>
            <person name="Zhang Y."/>
            <person name="Qu T."/>
            <person name="Ni P."/>
            <person name="Miao G."/>
            <person name="Wang J."/>
            <person name="Wang Q."/>
            <person name="Steinberg C.E."/>
            <person name="Wang H."/>
            <person name="Li N."/>
            <person name="Qian L."/>
            <person name="Zhang G."/>
            <person name="Li Y."/>
            <person name="Yang H."/>
            <person name="Liu X."/>
            <person name="Wang J."/>
            <person name="Yin Y."/>
            <person name="Wang J."/>
        </authorList>
    </citation>
    <scope>NUCLEOTIDE SEQUENCE [LARGE SCALE GENOMIC DNA]</scope>
    <source>
        <strain evidence="2">05x7-T-G4-1.051#20</strain>
    </source>
</reference>
<feature type="compositionally biased region" description="Basic residues" evidence="1">
    <location>
        <begin position="175"/>
        <end position="187"/>
    </location>
</feature>
<protein>
    <submittedName>
        <fullName evidence="2">Uncharacterized protein</fullName>
    </submittedName>
</protein>
<evidence type="ECO:0000313" key="2">
    <source>
        <dbReference type="EMBL" id="EKC33069.1"/>
    </source>
</evidence>
<accession>K1QPR1</accession>
<dbReference type="EMBL" id="JH817088">
    <property type="protein sequence ID" value="EKC33069.1"/>
    <property type="molecule type" value="Genomic_DNA"/>
</dbReference>
<sequence>MQKNPSGSSTYPSPSAPPPSQMAPNQTPQMVPPPAPQPAYGPPPYYAAPYGYGPPPPPQTVVVPPTTVYVDGHHGYRHHGIGHIDLGHHGFGHGFGLSQWVWTTQDQCRPPRPFTRLHPTSRTPRQRVLHRMPRPHMACSHSHTAPIPTDPLLLQRTEPILTLRHHLSSRTVRTDRHRPHPHSRWHPYPRQSF</sequence>
<feature type="region of interest" description="Disordered" evidence="1">
    <location>
        <begin position="1"/>
        <end position="43"/>
    </location>
</feature>
<gene>
    <name evidence="2" type="ORF">CGI_10001622</name>
</gene>
<proteinExistence type="predicted"/>
<dbReference type="InParanoid" id="K1QPR1"/>
<name>K1QPR1_MAGGI</name>